<dbReference type="EMBL" id="GIFC01004646">
    <property type="protein sequence ID" value="MXU86729.1"/>
    <property type="molecule type" value="Transcribed_RNA"/>
</dbReference>
<name>A0A6B0U2I8_IXORI</name>
<proteinExistence type="predicted"/>
<reference evidence="1" key="1">
    <citation type="submission" date="2019-12" db="EMBL/GenBank/DDBJ databases">
        <title>An insight into the sialome of adult female Ixodes ricinus ticks feeding for 6 days.</title>
        <authorList>
            <person name="Perner J."/>
            <person name="Ribeiro J.M.C."/>
        </authorList>
    </citation>
    <scope>NUCLEOTIDE SEQUENCE</scope>
    <source>
        <strain evidence="1">Semi-engorged</strain>
        <tissue evidence="1">Salivary glands</tissue>
    </source>
</reference>
<sequence length="92" mass="9956">MFAVRGNWTSSWSTSLPILFRILPSGVPSKKLMGASKMHLIMFSCKFLAALIAPTLRAEVAKNAKSPVNNPMTANTTMRMVLLDTVCSAAGR</sequence>
<protein>
    <submittedName>
        <fullName evidence="1">Uncharacterized protein</fullName>
    </submittedName>
</protein>
<accession>A0A6B0U2I8</accession>
<organism evidence="1">
    <name type="scientific">Ixodes ricinus</name>
    <name type="common">Common tick</name>
    <name type="synonym">Acarus ricinus</name>
    <dbReference type="NCBI Taxonomy" id="34613"/>
    <lineage>
        <taxon>Eukaryota</taxon>
        <taxon>Metazoa</taxon>
        <taxon>Ecdysozoa</taxon>
        <taxon>Arthropoda</taxon>
        <taxon>Chelicerata</taxon>
        <taxon>Arachnida</taxon>
        <taxon>Acari</taxon>
        <taxon>Parasitiformes</taxon>
        <taxon>Ixodida</taxon>
        <taxon>Ixodoidea</taxon>
        <taxon>Ixodidae</taxon>
        <taxon>Ixodinae</taxon>
        <taxon>Ixodes</taxon>
    </lineage>
</organism>
<evidence type="ECO:0000313" key="1">
    <source>
        <dbReference type="EMBL" id="MXU86729.1"/>
    </source>
</evidence>
<dbReference type="AlphaFoldDB" id="A0A6B0U2I8"/>